<evidence type="ECO:0000313" key="3">
    <source>
        <dbReference type="Proteomes" id="UP000238220"/>
    </source>
</evidence>
<proteinExistence type="predicted"/>
<evidence type="ECO:0000313" key="2">
    <source>
        <dbReference type="EMBL" id="PPE72494.1"/>
    </source>
</evidence>
<comment type="caution">
    <text evidence="2">The sequence shown here is derived from an EMBL/GenBank/DDBJ whole genome shotgun (WGS) entry which is preliminary data.</text>
</comment>
<organism evidence="2 3">
    <name type="scientific">Solimonas fluminis</name>
    <dbReference type="NCBI Taxonomy" id="2086571"/>
    <lineage>
        <taxon>Bacteria</taxon>
        <taxon>Pseudomonadati</taxon>
        <taxon>Pseudomonadota</taxon>
        <taxon>Gammaproteobacteria</taxon>
        <taxon>Nevskiales</taxon>
        <taxon>Nevskiaceae</taxon>
        <taxon>Solimonas</taxon>
    </lineage>
</organism>
<dbReference type="Proteomes" id="UP000238220">
    <property type="component" value="Unassembled WGS sequence"/>
</dbReference>
<sequence length="263" mass="29189">MRAAVISRFLDALSRLQQRHALLLFLALGAVLFAADSLRLRQAPLSPPEVAAEGQSAEQWLEDEVLYREALARGLGEGDLIVRRRLVQKMRLMLETGVDVAEPSPAELRQWIDRHASRYGGLERLSFDHVFLSRGLRDAHLAADAARMAAILQQPPPGLAALSDPHPGGTQVVALSQRQIVGLFGSAFVAQLAELPLESWQGPLPSATGLHFVRLHERRSGRPDYEAVRERAQRDYLLEHRREQTRLALAQLKARYGLDAGTP</sequence>
<keyword evidence="3" id="KW-1185">Reference proteome</keyword>
<protein>
    <recommendedName>
        <fullName evidence="1">PpiC domain-containing protein</fullName>
    </recommendedName>
</protein>
<dbReference type="Pfam" id="PF13145">
    <property type="entry name" value="Rotamase_2"/>
    <property type="match status" value="1"/>
</dbReference>
<gene>
    <name evidence="2" type="ORF">C3942_18290</name>
</gene>
<dbReference type="GO" id="GO:0003755">
    <property type="term" value="F:peptidyl-prolyl cis-trans isomerase activity"/>
    <property type="evidence" value="ECO:0007669"/>
    <property type="project" value="InterPro"/>
</dbReference>
<dbReference type="AlphaFoldDB" id="A0A2S5TBV1"/>
<accession>A0A2S5TBV1</accession>
<dbReference type="EMBL" id="PSNW01000012">
    <property type="protein sequence ID" value="PPE72494.1"/>
    <property type="molecule type" value="Genomic_DNA"/>
</dbReference>
<feature type="domain" description="PpiC" evidence="1">
    <location>
        <begin position="103"/>
        <end position="230"/>
    </location>
</feature>
<name>A0A2S5TBV1_9GAMM</name>
<evidence type="ECO:0000259" key="1">
    <source>
        <dbReference type="Pfam" id="PF13145"/>
    </source>
</evidence>
<dbReference type="InterPro" id="IPR000297">
    <property type="entry name" value="PPIase_PpiC"/>
</dbReference>
<reference evidence="2 3" key="1">
    <citation type="submission" date="2018-02" db="EMBL/GenBank/DDBJ databases">
        <title>Genome sequencing of Solimonas sp. HR-BB.</title>
        <authorList>
            <person name="Lee Y."/>
            <person name="Jeon C.O."/>
        </authorList>
    </citation>
    <scope>NUCLEOTIDE SEQUENCE [LARGE SCALE GENOMIC DNA]</scope>
    <source>
        <strain evidence="2 3">HR-BB</strain>
    </source>
</reference>